<organism evidence="4 5">
    <name type="scientific">Acacia crassicarpa</name>
    <name type="common">northern wattle</name>
    <dbReference type="NCBI Taxonomy" id="499986"/>
    <lineage>
        <taxon>Eukaryota</taxon>
        <taxon>Viridiplantae</taxon>
        <taxon>Streptophyta</taxon>
        <taxon>Embryophyta</taxon>
        <taxon>Tracheophyta</taxon>
        <taxon>Spermatophyta</taxon>
        <taxon>Magnoliopsida</taxon>
        <taxon>eudicotyledons</taxon>
        <taxon>Gunneridae</taxon>
        <taxon>Pentapetalae</taxon>
        <taxon>rosids</taxon>
        <taxon>fabids</taxon>
        <taxon>Fabales</taxon>
        <taxon>Fabaceae</taxon>
        <taxon>Caesalpinioideae</taxon>
        <taxon>mimosoid clade</taxon>
        <taxon>Acacieae</taxon>
        <taxon>Acacia</taxon>
    </lineage>
</organism>
<keyword evidence="5" id="KW-1185">Reference proteome</keyword>
<sequence length="145" mass="16373">MEKLETALVPRVGVAVFLTKGGSVLFGRRLSTVGNSTFALPGGHLEFGESFEECAIREVKEETGMKITKTEFLTVTNWVLPEGPKPGHYVIIFMRAEPANAEEEPKNMEPNKCEGWDWYEWENLPKPLFEPLQKLVDEGFKPFPS</sequence>
<dbReference type="AlphaFoldDB" id="A0AAE1IZF8"/>
<accession>A0AAE1IZF8</accession>
<dbReference type="GO" id="GO:0035539">
    <property type="term" value="F:8-oxo-7,8-dihydrodeoxyguanosine triphosphate pyrophosphatase activity"/>
    <property type="evidence" value="ECO:0007669"/>
    <property type="project" value="TreeGrafter"/>
</dbReference>
<comment type="similarity">
    <text evidence="2">Belongs to the Nudix hydrolase family.</text>
</comment>
<gene>
    <name evidence="4" type="ORF">QN277_003962</name>
</gene>
<evidence type="ECO:0000313" key="4">
    <source>
        <dbReference type="EMBL" id="KAK4260901.1"/>
    </source>
</evidence>
<evidence type="ECO:0000313" key="5">
    <source>
        <dbReference type="Proteomes" id="UP001293593"/>
    </source>
</evidence>
<dbReference type="SUPFAM" id="SSF55811">
    <property type="entry name" value="Nudix"/>
    <property type="match status" value="1"/>
</dbReference>
<dbReference type="PRINTS" id="PR00502">
    <property type="entry name" value="NUDIXFAMILY"/>
</dbReference>
<feature type="domain" description="Nudix hydrolase" evidence="3">
    <location>
        <begin position="7"/>
        <end position="142"/>
    </location>
</feature>
<dbReference type="PANTHER" id="PTHR16099">
    <property type="entry name" value="8-OXO-DGTP DIPHOSPHATES NUDT15"/>
    <property type="match status" value="1"/>
</dbReference>
<dbReference type="PROSITE" id="PS00893">
    <property type="entry name" value="NUDIX_BOX"/>
    <property type="match status" value="1"/>
</dbReference>
<dbReference type="PANTHER" id="PTHR16099:SF5">
    <property type="entry name" value="NUCLEOTIDE TRIPHOSPHATE DIPHOSPHATASE NUDT15"/>
    <property type="match status" value="1"/>
</dbReference>
<dbReference type="GO" id="GO:0006203">
    <property type="term" value="P:dGTP catabolic process"/>
    <property type="evidence" value="ECO:0007669"/>
    <property type="project" value="TreeGrafter"/>
</dbReference>
<protein>
    <recommendedName>
        <fullName evidence="3">Nudix hydrolase domain-containing protein</fullName>
    </recommendedName>
</protein>
<dbReference type="InterPro" id="IPR015797">
    <property type="entry name" value="NUDIX_hydrolase-like_dom_sf"/>
</dbReference>
<evidence type="ECO:0000259" key="3">
    <source>
        <dbReference type="PROSITE" id="PS51462"/>
    </source>
</evidence>
<comment type="caution">
    <text evidence="4">The sequence shown here is derived from an EMBL/GenBank/DDBJ whole genome shotgun (WGS) entry which is preliminary data.</text>
</comment>
<dbReference type="Gene3D" id="3.90.79.10">
    <property type="entry name" value="Nucleoside Triphosphate Pyrophosphohydrolase"/>
    <property type="match status" value="1"/>
</dbReference>
<dbReference type="FunFam" id="3.90.79.10:FF:000060">
    <property type="entry name" value="Nudix hydrolase 1"/>
    <property type="match status" value="1"/>
</dbReference>
<dbReference type="EMBL" id="JAWXYG010000010">
    <property type="protein sequence ID" value="KAK4260901.1"/>
    <property type="molecule type" value="Genomic_DNA"/>
</dbReference>
<evidence type="ECO:0000256" key="1">
    <source>
        <dbReference type="ARBA" id="ARBA00022801"/>
    </source>
</evidence>
<proteinExistence type="inferred from homology"/>
<name>A0AAE1IZF8_9FABA</name>
<reference evidence="4" key="1">
    <citation type="submission" date="2023-10" db="EMBL/GenBank/DDBJ databases">
        <title>Chromosome-level genome of the transformable northern wattle, Acacia crassicarpa.</title>
        <authorList>
            <person name="Massaro I."/>
            <person name="Sinha N.R."/>
            <person name="Poethig S."/>
            <person name="Leichty A.R."/>
        </authorList>
    </citation>
    <scope>NUCLEOTIDE SEQUENCE</scope>
    <source>
        <strain evidence="4">Acra3RX</strain>
        <tissue evidence="4">Leaf</tissue>
    </source>
</reference>
<dbReference type="InterPro" id="IPR020084">
    <property type="entry name" value="NUDIX_hydrolase_CS"/>
</dbReference>
<dbReference type="GO" id="GO:0005829">
    <property type="term" value="C:cytosol"/>
    <property type="evidence" value="ECO:0007669"/>
    <property type="project" value="TreeGrafter"/>
</dbReference>
<keyword evidence="1 2" id="KW-0378">Hydrolase</keyword>
<dbReference type="PROSITE" id="PS51462">
    <property type="entry name" value="NUDIX"/>
    <property type="match status" value="1"/>
</dbReference>
<evidence type="ECO:0000256" key="2">
    <source>
        <dbReference type="RuleBase" id="RU003476"/>
    </source>
</evidence>
<dbReference type="Proteomes" id="UP001293593">
    <property type="component" value="Unassembled WGS sequence"/>
</dbReference>
<dbReference type="CDD" id="cd04678">
    <property type="entry name" value="NUDIX_MTH2_Nudt15"/>
    <property type="match status" value="1"/>
</dbReference>
<dbReference type="InterPro" id="IPR020476">
    <property type="entry name" value="Nudix_hydrolase"/>
</dbReference>
<dbReference type="InterPro" id="IPR000086">
    <property type="entry name" value="NUDIX_hydrolase_dom"/>
</dbReference>
<dbReference type="Pfam" id="PF00293">
    <property type="entry name" value="NUDIX"/>
    <property type="match status" value="1"/>
</dbReference>